<feature type="transmembrane region" description="Helical" evidence="1">
    <location>
        <begin position="12"/>
        <end position="30"/>
    </location>
</feature>
<accession>A0A511MJN3</accession>
<keyword evidence="1" id="KW-0472">Membrane</keyword>
<keyword evidence="1" id="KW-0812">Transmembrane</keyword>
<feature type="transmembrane region" description="Helical" evidence="1">
    <location>
        <begin position="36"/>
        <end position="57"/>
    </location>
</feature>
<evidence type="ECO:0000313" key="3">
    <source>
        <dbReference type="Proteomes" id="UP000321424"/>
    </source>
</evidence>
<protein>
    <recommendedName>
        <fullName evidence="4">Holin</fullName>
    </recommendedName>
</protein>
<dbReference type="OrthoDB" id="4559817at2"/>
<evidence type="ECO:0008006" key="4">
    <source>
        <dbReference type="Google" id="ProtNLM"/>
    </source>
</evidence>
<dbReference type="Proteomes" id="UP000321424">
    <property type="component" value="Unassembled WGS sequence"/>
</dbReference>
<comment type="caution">
    <text evidence="2">The sequence shown here is derived from an EMBL/GenBank/DDBJ whole genome shotgun (WGS) entry which is preliminary data.</text>
</comment>
<keyword evidence="3" id="KW-1185">Reference proteome</keyword>
<proteinExistence type="predicted"/>
<name>A0A511MJN3_9NOCA</name>
<sequence>MAETFARIPEPALIRGLLVAVSAIVAVAAGKAVDTAWIDFATQGYALVSPLLAGLWIRPAVTPVEKV</sequence>
<dbReference type="EMBL" id="BJXA01000042">
    <property type="protein sequence ID" value="GEM40842.1"/>
    <property type="molecule type" value="Genomic_DNA"/>
</dbReference>
<evidence type="ECO:0000256" key="1">
    <source>
        <dbReference type="SAM" id="Phobius"/>
    </source>
</evidence>
<dbReference type="RefSeq" id="WP_147136846.1">
    <property type="nucleotide sequence ID" value="NZ_BJXA01000042.1"/>
</dbReference>
<evidence type="ECO:0000313" key="2">
    <source>
        <dbReference type="EMBL" id="GEM40842.1"/>
    </source>
</evidence>
<gene>
    <name evidence="2" type="ORF">NN4_53610</name>
</gene>
<organism evidence="2 3">
    <name type="scientific">Nocardia ninae NBRC 108245</name>
    <dbReference type="NCBI Taxonomy" id="1210091"/>
    <lineage>
        <taxon>Bacteria</taxon>
        <taxon>Bacillati</taxon>
        <taxon>Actinomycetota</taxon>
        <taxon>Actinomycetes</taxon>
        <taxon>Mycobacteriales</taxon>
        <taxon>Nocardiaceae</taxon>
        <taxon>Nocardia</taxon>
    </lineage>
</organism>
<reference evidence="2 3" key="1">
    <citation type="submission" date="2019-07" db="EMBL/GenBank/DDBJ databases">
        <title>Whole genome shotgun sequence of Nocardia ninae NBRC 108245.</title>
        <authorList>
            <person name="Hosoyama A."/>
            <person name="Uohara A."/>
            <person name="Ohji S."/>
            <person name="Ichikawa N."/>
        </authorList>
    </citation>
    <scope>NUCLEOTIDE SEQUENCE [LARGE SCALE GENOMIC DNA]</scope>
    <source>
        <strain evidence="2 3">NBRC 108245</strain>
    </source>
</reference>
<dbReference type="AlphaFoldDB" id="A0A511MJN3"/>
<keyword evidence="1" id="KW-1133">Transmembrane helix</keyword>